<dbReference type="SUPFAM" id="SSF48498">
    <property type="entry name" value="Tetracyclin repressor-like, C-terminal domain"/>
    <property type="match status" value="1"/>
</dbReference>
<accession>A0A2K8PR60</accession>
<organism evidence="1 2">
    <name type="scientific">Streptomyces lavendulae subsp. lavendulae</name>
    <dbReference type="NCBI Taxonomy" id="58340"/>
    <lineage>
        <taxon>Bacteria</taxon>
        <taxon>Bacillati</taxon>
        <taxon>Actinomycetota</taxon>
        <taxon>Actinomycetes</taxon>
        <taxon>Kitasatosporales</taxon>
        <taxon>Streptomycetaceae</taxon>
        <taxon>Streptomyces</taxon>
    </lineage>
</organism>
<dbReference type="GO" id="GO:0003677">
    <property type="term" value="F:DNA binding"/>
    <property type="evidence" value="ECO:0007669"/>
    <property type="project" value="UniProtKB-UniRule"/>
</dbReference>
<proteinExistence type="predicted"/>
<dbReference type="Proteomes" id="UP000231791">
    <property type="component" value="Chromosome"/>
</dbReference>
<dbReference type="Gene3D" id="1.10.357.10">
    <property type="entry name" value="Tetracycline Repressor, domain 2"/>
    <property type="match status" value="1"/>
</dbReference>
<reference evidence="1 2" key="1">
    <citation type="submission" date="2017-11" db="EMBL/GenBank/DDBJ databases">
        <title>Complete genome sequence of Streptomyces lavendulae subsp. lavendulae CCM 3239 (formerly 'Streptomyces aureofaciens CCM 3239'), the producer of the angucycline-type antibiotic auricin.</title>
        <authorList>
            <person name="Busche T."/>
            <person name="Novakova R."/>
            <person name="Al'Dilaimi A."/>
            <person name="Homerova D."/>
            <person name="Feckova L."/>
            <person name="Rezuchova B."/>
            <person name="Mingyar E."/>
            <person name="Csolleiova D."/>
            <person name="Bekeova C."/>
            <person name="Winkler A."/>
            <person name="Sevcikova B."/>
            <person name="Kalinowski J."/>
            <person name="Kormanec J."/>
            <person name="Ruckert C."/>
        </authorList>
    </citation>
    <scope>NUCLEOTIDE SEQUENCE [LARGE SCALE GENOMIC DNA]</scope>
    <source>
        <strain evidence="1 2">CCM 3239</strain>
    </source>
</reference>
<gene>
    <name evidence="1" type="ORF">SLAV_37170</name>
</gene>
<dbReference type="InterPro" id="IPR001647">
    <property type="entry name" value="HTH_TetR"/>
</dbReference>
<dbReference type="InterPro" id="IPR009057">
    <property type="entry name" value="Homeodomain-like_sf"/>
</dbReference>
<dbReference type="PRINTS" id="PR00455">
    <property type="entry name" value="HTHTETR"/>
</dbReference>
<sequence>MGVPCWLRQRMAIALPGIDATPPRGRSKAFAILVGVAATISTNGAARGGRGARERILRAAEELFYARGIHATGVAALIEAAHVSPRTFYVHFPTKNALVEEYLRRFESEKSIPAEAELEREDLPPAQRLLAIFDPVEGDASALIRGCPFHNAVIEGAGELPEVARLAQRHKQAFRDRLVATAAEAGAADPDALGRQLAVLFEGANALAASCNDAQAFTDARQAARTLLDIALAAPPGG</sequence>
<keyword evidence="2" id="KW-1185">Reference proteome</keyword>
<dbReference type="KEGG" id="slx:SLAV_37170"/>
<dbReference type="Pfam" id="PF00440">
    <property type="entry name" value="TetR_N"/>
    <property type="match status" value="1"/>
</dbReference>
<dbReference type="EMBL" id="CP024985">
    <property type="protein sequence ID" value="ATZ29199.1"/>
    <property type="molecule type" value="Genomic_DNA"/>
</dbReference>
<protein>
    <submittedName>
        <fullName evidence="1">Putative transcriptional regulator</fullName>
    </submittedName>
</protein>
<dbReference type="SUPFAM" id="SSF46689">
    <property type="entry name" value="Homeodomain-like"/>
    <property type="match status" value="1"/>
</dbReference>
<dbReference type="InterPro" id="IPR036271">
    <property type="entry name" value="Tet_transcr_reg_TetR-rel_C_sf"/>
</dbReference>
<dbReference type="AlphaFoldDB" id="A0A2K8PR60"/>
<dbReference type="PANTHER" id="PTHR47506:SF1">
    <property type="entry name" value="HTH-TYPE TRANSCRIPTIONAL REGULATOR YJDC"/>
    <property type="match status" value="1"/>
</dbReference>
<name>A0A2K8PR60_STRLA</name>
<evidence type="ECO:0000313" key="2">
    <source>
        <dbReference type="Proteomes" id="UP000231791"/>
    </source>
</evidence>
<dbReference type="PANTHER" id="PTHR47506">
    <property type="entry name" value="TRANSCRIPTIONAL REGULATORY PROTEIN"/>
    <property type="match status" value="1"/>
</dbReference>
<evidence type="ECO:0000313" key="1">
    <source>
        <dbReference type="EMBL" id="ATZ29199.1"/>
    </source>
</evidence>
<dbReference type="PROSITE" id="PS50977">
    <property type="entry name" value="HTH_TETR_2"/>
    <property type="match status" value="1"/>
</dbReference>